<feature type="transmembrane region" description="Helical" evidence="9">
    <location>
        <begin position="212"/>
        <end position="230"/>
    </location>
</feature>
<dbReference type="PROSITE" id="PS51257">
    <property type="entry name" value="PROKAR_LIPOPROTEIN"/>
    <property type="match status" value="1"/>
</dbReference>
<dbReference type="RefSeq" id="WP_205101331.1">
    <property type="nucleotide sequence ID" value="NZ_JACJJC010000001.1"/>
</dbReference>
<evidence type="ECO:0000313" key="12">
    <source>
        <dbReference type="Proteomes" id="UP000715095"/>
    </source>
</evidence>
<dbReference type="NCBIfam" id="TIGR00546">
    <property type="entry name" value="lnt"/>
    <property type="match status" value="1"/>
</dbReference>
<comment type="subcellular location">
    <subcellularLocation>
        <location evidence="1 9">Cell membrane</location>
        <topology evidence="1 9">Multi-pass membrane protein</topology>
    </subcellularLocation>
</comment>
<gene>
    <name evidence="9 11" type="primary">lnt</name>
    <name evidence="11" type="ORF">H6A60_00195</name>
</gene>
<keyword evidence="6 9" id="KW-1133">Transmembrane helix</keyword>
<dbReference type="Pfam" id="PF00795">
    <property type="entry name" value="CN_hydrolase"/>
    <property type="match status" value="1"/>
</dbReference>
<dbReference type="CDD" id="cd07571">
    <property type="entry name" value="ALP_N-acyl_transferase"/>
    <property type="match status" value="1"/>
</dbReference>
<proteinExistence type="inferred from homology"/>
<accession>A0ABS2DNG0</accession>
<dbReference type="InterPro" id="IPR036526">
    <property type="entry name" value="C-N_Hydrolase_sf"/>
</dbReference>
<protein>
    <recommendedName>
        <fullName evidence="9">Apolipoprotein N-acyltransferase</fullName>
        <shortName evidence="9">ALP N-acyltransferase</shortName>
        <ecNumber evidence="9">2.3.1.269</ecNumber>
    </recommendedName>
</protein>
<dbReference type="PANTHER" id="PTHR38686:SF1">
    <property type="entry name" value="APOLIPOPROTEIN N-ACYLTRANSFERASE"/>
    <property type="match status" value="1"/>
</dbReference>
<feature type="transmembrane region" description="Helical" evidence="9">
    <location>
        <begin position="96"/>
        <end position="119"/>
    </location>
</feature>
<evidence type="ECO:0000256" key="1">
    <source>
        <dbReference type="ARBA" id="ARBA00004651"/>
    </source>
</evidence>
<keyword evidence="4 9" id="KW-0808">Transferase</keyword>
<comment type="pathway">
    <text evidence="9">Protein modification; lipoprotein biosynthesis (N-acyl transfer).</text>
</comment>
<comment type="function">
    <text evidence="9">Catalyzes the phospholipid dependent N-acylation of the N-terminal cysteine of apolipoprotein, the last step in lipoprotein maturation.</text>
</comment>
<keyword evidence="8 9" id="KW-0012">Acyltransferase</keyword>
<feature type="domain" description="CN hydrolase" evidence="10">
    <location>
        <begin position="240"/>
        <end position="495"/>
    </location>
</feature>
<dbReference type="Proteomes" id="UP000715095">
    <property type="component" value="Unassembled WGS sequence"/>
</dbReference>
<dbReference type="InterPro" id="IPR045378">
    <property type="entry name" value="LNT_N"/>
</dbReference>
<evidence type="ECO:0000256" key="9">
    <source>
        <dbReference type="HAMAP-Rule" id="MF_01148"/>
    </source>
</evidence>
<dbReference type="Pfam" id="PF20154">
    <property type="entry name" value="LNT_N"/>
    <property type="match status" value="1"/>
</dbReference>
<dbReference type="Gene3D" id="3.60.110.10">
    <property type="entry name" value="Carbon-nitrogen hydrolase"/>
    <property type="match status" value="1"/>
</dbReference>
<name>A0ABS2DNG0_9BURK</name>
<feature type="transmembrane region" description="Helical" evidence="9">
    <location>
        <begin position="65"/>
        <end position="84"/>
    </location>
</feature>
<keyword evidence="5 9" id="KW-0812">Transmembrane</keyword>
<dbReference type="EMBL" id="JACJJC010000001">
    <property type="protein sequence ID" value="MBM6702934.1"/>
    <property type="molecule type" value="Genomic_DNA"/>
</dbReference>
<keyword evidence="7 9" id="KW-0472">Membrane</keyword>
<dbReference type="EC" id="2.3.1.269" evidence="9"/>
<evidence type="ECO:0000256" key="7">
    <source>
        <dbReference type="ARBA" id="ARBA00023136"/>
    </source>
</evidence>
<reference evidence="11 12" key="1">
    <citation type="journal article" date="2021" name="Sci. Rep.">
        <title>The distribution of antibiotic resistance genes in chicken gut microbiota commensals.</title>
        <authorList>
            <person name="Juricova H."/>
            <person name="Matiasovicova J."/>
            <person name="Kubasova T."/>
            <person name="Cejkova D."/>
            <person name="Rychlik I."/>
        </authorList>
    </citation>
    <scope>NUCLEOTIDE SEQUENCE [LARGE SCALE GENOMIC DNA]</scope>
    <source>
        <strain evidence="11 12">An829</strain>
    </source>
</reference>
<feature type="transmembrane region" description="Helical" evidence="9">
    <location>
        <begin position="173"/>
        <end position="200"/>
    </location>
</feature>
<sequence length="535" mass="56731">MGKPSESLRADRPRAGICLRGVIALTAGAAFSCGFPPADMPLVGFAALLVLFVGVACATSARGAFGFAFLFGLAWFVPGLAWTLESMVRHGHVPQVLAWAGLLGLGAVCAFFVAAAAAAARRLVGWAASDAASRAGVLYAFAGFFAAGEYLRGCGLADFAWLTPANLFVALPWAGWAPIAGAYGLNAAVFFSAAAALAAFSALYARRMQSAAGHFLVFCAFLSVGAFGLGHDWSQPGERLKVGMIQADLPVVNAFVKADPAVRVSAAAELVERLQAGSDKVDLVLTAEGILLTDLQRLGASTRNELGRLLTSAQAPVLFNGFRRLSRQDWRNTSFYFDPAGEPQLLFVDKRKLVPFGEYVPAGFEWFVDMLGIPLGELHPGEMQQEAPRIRSTTLGILICYENLDGEVLRALWGAGRNKEATGPELLVVTSNLGWFGKAVRSQHLRMTQLRALEASRPAASVSMNGLSAMVDEKGRITAVAPEEGAALLSAEVTVRSGCPTPYVRFGDIPAIILSLLGAGAAVVLFRGRRNRVRL</sequence>
<comment type="catalytic activity">
    <reaction evidence="9">
        <text>N-terminal S-1,2-diacyl-sn-glyceryl-L-cysteinyl-[lipoprotein] + a glycerophospholipid = N-acyl-S-1,2-diacyl-sn-glyceryl-L-cysteinyl-[lipoprotein] + a 2-acyl-sn-glycero-3-phospholipid + H(+)</text>
        <dbReference type="Rhea" id="RHEA:48228"/>
        <dbReference type="Rhea" id="RHEA-COMP:14681"/>
        <dbReference type="Rhea" id="RHEA-COMP:14684"/>
        <dbReference type="ChEBI" id="CHEBI:15378"/>
        <dbReference type="ChEBI" id="CHEBI:136912"/>
        <dbReference type="ChEBI" id="CHEBI:140656"/>
        <dbReference type="ChEBI" id="CHEBI:140657"/>
        <dbReference type="ChEBI" id="CHEBI:140660"/>
        <dbReference type="EC" id="2.3.1.269"/>
    </reaction>
</comment>
<keyword evidence="12" id="KW-1185">Reference proteome</keyword>
<feature type="transmembrane region" description="Helical" evidence="9">
    <location>
        <begin position="509"/>
        <end position="526"/>
    </location>
</feature>
<evidence type="ECO:0000313" key="11">
    <source>
        <dbReference type="EMBL" id="MBM6702934.1"/>
    </source>
</evidence>
<organism evidence="11 12">
    <name type="scientific">Sutterella massiliensis</name>
    <dbReference type="NCBI Taxonomy" id="1816689"/>
    <lineage>
        <taxon>Bacteria</taxon>
        <taxon>Pseudomonadati</taxon>
        <taxon>Pseudomonadota</taxon>
        <taxon>Betaproteobacteria</taxon>
        <taxon>Burkholderiales</taxon>
        <taxon>Sutterellaceae</taxon>
        <taxon>Sutterella</taxon>
    </lineage>
</organism>
<dbReference type="PROSITE" id="PS50263">
    <property type="entry name" value="CN_HYDROLASE"/>
    <property type="match status" value="1"/>
</dbReference>
<feature type="transmembrane region" description="Helical" evidence="9">
    <location>
        <begin position="131"/>
        <end position="153"/>
    </location>
</feature>
<dbReference type="PANTHER" id="PTHR38686">
    <property type="entry name" value="APOLIPOPROTEIN N-ACYLTRANSFERASE"/>
    <property type="match status" value="1"/>
</dbReference>
<evidence type="ECO:0000256" key="2">
    <source>
        <dbReference type="ARBA" id="ARBA00010065"/>
    </source>
</evidence>
<comment type="similarity">
    <text evidence="2 9">Belongs to the CN hydrolase family. Apolipoprotein N-acyltransferase subfamily.</text>
</comment>
<evidence type="ECO:0000256" key="5">
    <source>
        <dbReference type="ARBA" id="ARBA00022692"/>
    </source>
</evidence>
<dbReference type="HAMAP" id="MF_01148">
    <property type="entry name" value="Lnt"/>
    <property type="match status" value="1"/>
</dbReference>
<comment type="caution">
    <text evidence="11">The sequence shown here is derived from an EMBL/GenBank/DDBJ whole genome shotgun (WGS) entry which is preliminary data.</text>
</comment>
<evidence type="ECO:0000256" key="6">
    <source>
        <dbReference type="ARBA" id="ARBA00022989"/>
    </source>
</evidence>
<dbReference type="SUPFAM" id="SSF56317">
    <property type="entry name" value="Carbon-nitrogen hydrolase"/>
    <property type="match status" value="1"/>
</dbReference>
<evidence type="ECO:0000256" key="3">
    <source>
        <dbReference type="ARBA" id="ARBA00022475"/>
    </source>
</evidence>
<evidence type="ECO:0000256" key="4">
    <source>
        <dbReference type="ARBA" id="ARBA00022679"/>
    </source>
</evidence>
<dbReference type="InterPro" id="IPR003010">
    <property type="entry name" value="C-N_Hydrolase"/>
</dbReference>
<feature type="transmembrane region" description="Helical" evidence="9">
    <location>
        <begin position="40"/>
        <end position="58"/>
    </location>
</feature>
<keyword evidence="3 9" id="KW-1003">Cell membrane</keyword>
<evidence type="ECO:0000256" key="8">
    <source>
        <dbReference type="ARBA" id="ARBA00023315"/>
    </source>
</evidence>
<evidence type="ECO:0000259" key="10">
    <source>
        <dbReference type="PROSITE" id="PS50263"/>
    </source>
</evidence>
<dbReference type="InterPro" id="IPR004563">
    <property type="entry name" value="Apolipo_AcylTrfase"/>
</dbReference>